<sequence>MLANTSKKEKTVLIAAAVLAVVGIGAWVCQLMQGMRVTGLDNTIIWGLAIAVFFAIIAAGAGLLMLCGLSEYLGFMNDTQRTQGIAFSLAAMATGGVLIIMDLGNPAQFLYLIGSFNFTSFTVLDFWFLTLTMVAAVVYLIMARASMSTKAVGTIAAVLGVGLIVVEGILLANNTSHHLWASPMSVVSFLVGAFLGGSALLAVIAPEHKKVFMVALVTSALVTFAEVGTSLVAGTDLARSTMQSVVAGPFAPYFYFQLVIGIVVPFALLVKTNRVVLAALCGVVGLAAEKLWLLCAGETEIWVQMHHIGPLQATQQFSYVPTPVEVAITAGAIGIGVFLFLFIKNALYKTADKSMSDGAAGE</sequence>
<dbReference type="InterPro" id="IPR005614">
    <property type="entry name" value="NrfD-like"/>
</dbReference>
<reference evidence="9" key="1">
    <citation type="submission" date="2018-01" db="EMBL/GenBank/DDBJ databases">
        <title>Rubneribacter badeniensis gen. nov., sp. nov., and Colonibacter rubneri, gen. nov., sp. nov., WGS of new members of the Eggerthellaceae.</title>
        <authorList>
            <person name="Danylec N."/>
            <person name="Stoll D.A."/>
            <person name="Doetsch A."/>
            <person name="Kulling S.E."/>
            <person name="Huch M."/>
        </authorList>
    </citation>
    <scope>NUCLEOTIDE SEQUENCE [LARGE SCALE GENOMIC DNA]</scope>
    <source>
        <strain evidence="9">ResAG-96</strain>
    </source>
</reference>
<feature type="transmembrane region" description="Helical" evidence="7">
    <location>
        <begin position="326"/>
        <end position="347"/>
    </location>
</feature>
<keyword evidence="4 7" id="KW-0812">Transmembrane</keyword>
<feature type="transmembrane region" description="Helical" evidence="7">
    <location>
        <begin position="211"/>
        <end position="233"/>
    </location>
</feature>
<dbReference type="GO" id="GO:0005886">
    <property type="term" value="C:plasma membrane"/>
    <property type="evidence" value="ECO:0007669"/>
    <property type="project" value="UniProtKB-SubCell"/>
</dbReference>
<dbReference type="RefSeq" id="WP_103263997.1">
    <property type="nucleotide sequence ID" value="NZ_CABMLE010000001.1"/>
</dbReference>
<comment type="caution">
    <text evidence="8">The sequence shown here is derived from an EMBL/GenBank/DDBJ whole genome shotgun (WGS) entry which is preliminary data.</text>
</comment>
<keyword evidence="9" id="KW-1185">Reference proteome</keyword>
<dbReference type="InterPro" id="IPR052049">
    <property type="entry name" value="Electron_transfer_protein"/>
</dbReference>
<evidence type="ECO:0000256" key="3">
    <source>
        <dbReference type="ARBA" id="ARBA00022475"/>
    </source>
</evidence>
<dbReference type="OrthoDB" id="10007836at2"/>
<feature type="transmembrane region" description="Helical" evidence="7">
    <location>
        <begin position="253"/>
        <end position="270"/>
    </location>
</feature>
<evidence type="ECO:0000256" key="2">
    <source>
        <dbReference type="ARBA" id="ARBA00008929"/>
    </source>
</evidence>
<feature type="transmembrane region" description="Helical" evidence="7">
    <location>
        <begin position="154"/>
        <end position="172"/>
    </location>
</feature>
<feature type="transmembrane region" description="Helical" evidence="7">
    <location>
        <begin position="45"/>
        <end position="73"/>
    </location>
</feature>
<keyword evidence="5 7" id="KW-1133">Transmembrane helix</keyword>
<dbReference type="AlphaFoldDB" id="A0A2K2UEV5"/>
<evidence type="ECO:0000256" key="6">
    <source>
        <dbReference type="ARBA" id="ARBA00023136"/>
    </source>
</evidence>
<evidence type="ECO:0000256" key="4">
    <source>
        <dbReference type="ARBA" id="ARBA00022692"/>
    </source>
</evidence>
<evidence type="ECO:0008006" key="10">
    <source>
        <dbReference type="Google" id="ProtNLM"/>
    </source>
</evidence>
<dbReference type="Proteomes" id="UP000236197">
    <property type="component" value="Unassembled WGS sequence"/>
</dbReference>
<dbReference type="Gene3D" id="1.20.1630.10">
    <property type="entry name" value="Formate dehydrogenase/DMSO reductase domain"/>
    <property type="match status" value="1"/>
</dbReference>
<dbReference type="PANTHER" id="PTHR34856">
    <property type="entry name" value="PROTEIN NRFD"/>
    <property type="match status" value="1"/>
</dbReference>
<organism evidence="8 9">
    <name type="scientific">Enteroscipio rubneri</name>
    <dbReference type="NCBI Taxonomy" id="2070686"/>
    <lineage>
        <taxon>Bacteria</taxon>
        <taxon>Bacillati</taxon>
        <taxon>Actinomycetota</taxon>
        <taxon>Coriobacteriia</taxon>
        <taxon>Eggerthellales</taxon>
        <taxon>Eggerthellaceae</taxon>
        <taxon>Enteroscipio</taxon>
    </lineage>
</organism>
<accession>A0A2K2UEV5</accession>
<evidence type="ECO:0000256" key="1">
    <source>
        <dbReference type="ARBA" id="ARBA00004651"/>
    </source>
</evidence>
<feature type="transmembrane region" description="Helical" evidence="7">
    <location>
        <begin position="275"/>
        <end position="293"/>
    </location>
</feature>
<evidence type="ECO:0000256" key="5">
    <source>
        <dbReference type="ARBA" id="ARBA00022989"/>
    </source>
</evidence>
<dbReference type="Pfam" id="PF03916">
    <property type="entry name" value="NrfD"/>
    <property type="match status" value="1"/>
</dbReference>
<feature type="transmembrane region" description="Helical" evidence="7">
    <location>
        <begin position="124"/>
        <end position="142"/>
    </location>
</feature>
<name>A0A2K2UEV5_9ACTN</name>
<keyword evidence="6 7" id="KW-0472">Membrane</keyword>
<feature type="transmembrane region" description="Helical" evidence="7">
    <location>
        <begin position="12"/>
        <end position="33"/>
    </location>
</feature>
<proteinExistence type="inferred from homology"/>
<gene>
    <name evidence="8" type="ORF">C2L71_01410</name>
</gene>
<comment type="subcellular location">
    <subcellularLocation>
        <location evidence="1">Cell membrane</location>
        <topology evidence="1">Multi-pass membrane protein</topology>
    </subcellularLocation>
</comment>
<feature type="transmembrane region" description="Helical" evidence="7">
    <location>
        <begin position="85"/>
        <end position="104"/>
    </location>
</feature>
<protein>
    <recommendedName>
        <fullName evidence="10">Polysulfide reductase</fullName>
    </recommendedName>
</protein>
<evidence type="ECO:0000313" key="9">
    <source>
        <dbReference type="Proteomes" id="UP000236197"/>
    </source>
</evidence>
<evidence type="ECO:0000313" key="8">
    <source>
        <dbReference type="EMBL" id="PNV68670.1"/>
    </source>
</evidence>
<keyword evidence="3" id="KW-1003">Cell membrane</keyword>
<evidence type="ECO:0000256" key="7">
    <source>
        <dbReference type="SAM" id="Phobius"/>
    </source>
</evidence>
<feature type="transmembrane region" description="Helical" evidence="7">
    <location>
        <begin position="184"/>
        <end position="204"/>
    </location>
</feature>
<dbReference type="PANTHER" id="PTHR34856:SF2">
    <property type="entry name" value="PROTEIN NRFD"/>
    <property type="match status" value="1"/>
</dbReference>
<comment type="similarity">
    <text evidence="2">Belongs to the NrfD family.</text>
</comment>
<dbReference type="EMBL" id="PPEK01000001">
    <property type="protein sequence ID" value="PNV68670.1"/>
    <property type="molecule type" value="Genomic_DNA"/>
</dbReference>